<evidence type="ECO:0000313" key="2">
    <source>
        <dbReference type="Proteomes" id="UP000231279"/>
    </source>
</evidence>
<evidence type="ECO:0000313" key="1">
    <source>
        <dbReference type="EMBL" id="PIN13786.1"/>
    </source>
</evidence>
<dbReference type="EMBL" id="NKXS01002407">
    <property type="protein sequence ID" value="PIN13786.1"/>
    <property type="molecule type" value="Genomic_DNA"/>
</dbReference>
<reference evidence="2" key="1">
    <citation type="journal article" date="2018" name="Gigascience">
        <title>Genome assembly of the Pink Ipe (Handroanthus impetiginosus, Bignoniaceae), a highly valued, ecologically keystone Neotropical timber forest tree.</title>
        <authorList>
            <person name="Silva-Junior O.B."/>
            <person name="Grattapaglia D."/>
            <person name="Novaes E."/>
            <person name="Collevatti R.G."/>
        </authorList>
    </citation>
    <scope>NUCLEOTIDE SEQUENCE [LARGE SCALE GENOMIC DNA]</scope>
    <source>
        <strain evidence="2">cv. UFG-1</strain>
    </source>
</reference>
<dbReference type="Proteomes" id="UP000231279">
    <property type="component" value="Unassembled WGS sequence"/>
</dbReference>
<dbReference type="OrthoDB" id="690994at2759"/>
<protein>
    <submittedName>
        <fullName evidence="1">Uncharacterized protein</fullName>
    </submittedName>
</protein>
<dbReference type="PANTHER" id="PTHR35704:SF1">
    <property type="entry name" value="OS02G0254600 PROTEIN"/>
    <property type="match status" value="1"/>
</dbReference>
<accession>A0A2G9H8E0</accession>
<gene>
    <name evidence="1" type="ORF">CDL12_13587</name>
</gene>
<organism evidence="1 2">
    <name type="scientific">Handroanthus impetiginosus</name>
    <dbReference type="NCBI Taxonomy" id="429701"/>
    <lineage>
        <taxon>Eukaryota</taxon>
        <taxon>Viridiplantae</taxon>
        <taxon>Streptophyta</taxon>
        <taxon>Embryophyta</taxon>
        <taxon>Tracheophyta</taxon>
        <taxon>Spermatophyta</taxon>
        <taxon>Magnoliopsida</taxon>
        <taxon>eudicotyledons</taxon>
        <taxon>Gunneridae</taxon>
        <taxon>Pentapetalae</taxon>
        <taxon>asterids</taxon>
        <taxon>lamiids</taxon>
        <taxon>Lamiales</taxon>
        <taxon>Bignoniaceae</taxon>
        <taxon>Crescentiina</taxon>
        <taxon>Tabebuia alliance</taxon>
        <taxon>Handroanthus</taxon>
    </lineage>
</organism>
<name>A0A2G9H8E0_9LAMI</name>
<proteinExistence type="predicted"/>
<comment type="caution">
    <text evidence="1">The sequence shown here is derived from an EMBL/GenBank/DDBJ whole genome shotgun (WGS) entry which is preliminary data.</text>
</comment>
<dbReference type="PANTHER" id="PTHR35704">
    <property type="entry name" value="OS02G0254600 PROTEIN"/>
    <property type="match status" value="1"/>
</dbReference>
<keyword evidence="2" id="KW-1185">Reference proteome</keyword>
<sequence length="91" mass="10754">MGNCIERCKNSPQKEIIKPQEEEKSGNMRIKIVLTKEELEWLMFELKNREGKRLEDLLVEIQRNREKSTNVANWKPSLDSIVEGPEDIEDR</sequence>
<dbReference type="AlphaFoldDB" id="A0A2G9H8E0"/>